<accession>A0A9W8LQK8</accession>
<sequence length="128" mass="13702">MEKQLLFLLDFDLRIDNGDLNEAAAVFTGRAAEQDDPLTPTTPPASVGLHPEHALEAVSALPAVPQIGSDSKSRVSVAHNPSVDDYTYHSHHPITKAPHAVEGARIYPPNLGLNGRNTVLDPEAEAHS</sequence>
<comment type="caution">
    <text evidence="1">The sequence shown here is derived from an EMBL/GenBank/DDBJ whole genome shotgun (WGS) entry which is preliminary data.</text>
</comment>
<organism evidence="1 2">
    <name type="scientific">Coemansia guatemalensis</name>
    <dbReference type="NCBI Taxonomy" id="2761395"/>
    <lineage>
        <taxon>Eukaryota</taxon>
        <taxon>Fungi</taxon>
        <taxon>Fungi incertae sedis</taxon>
        <taxon>Zoopagomycota</taxon>
        <taxon>Kickxellomycotina</taxon>
        <taxon>Kickxellomycetes</taxon>
        <taxon>Kickxellales</taxon>
        <taxon>Kickxellaceae</taxon>
        <taxon>Coemansia</taxon>
    </lineage>
</organism>
<reference evidence="1" key="1">
    <citation type="submission" date="2022-07" db="EMBL/GenBank/DDBJ databases">
        <title>Phylogenomic reconstructions and comparative analyses of Kickxellomycotina fungi.</title>
        <authorList>
            <person name="Reynolds N.K."/>
            <person name="Stajich J.E."/>
            <person name="Barry K."/>
            <person name="Grigoriev I.V."/>
            <person name="Crous P."/>
            <person name="Smith M.E."/>
        </authorList>
    </citation>
    <scope>NUCLEOTIDE SEQUENCE</scope>
    <source>
        <strain evidence="1">NRRL 1565</strain>
    </source>
</reference>
<gene>
    <name evidence="1" type="ORF">H4R20_007034</name>
</gene>
<dbReference type="OrthoDB" id="10250320at2759"/>
<dbReference type="AlphaFoldDB" id="A0A9W8LQK8"/>
<dbReference type="Proteomes" id="UP001140094">
    <property type="component" value="Unassembled WGS sequence"/>
</dbReference>
<evidence type="ECO:0000313" key="2">
    <source>
        <dbReference type="Proteomes" id="UP001140094"/>
    </source>
</evidence>
<feature type="non-terminal residue" evidence="1">
    <location>
        <position position="128"/>
    </location>
</feature>
<keyword evidence="2" id="KW-1185">Reference proteome</keyword>
<protein>
    <submittedName>
        <fullName evidence="1">Uncharacterized protein</fullName>
    </submittedName>
</protein>
<name>A0A9W8LQK8_9FUNG</name>
<dbReference type="EMBL" id="JANBUO010003567">
    <property type="protein sequence ID" value="KAJ2790309.1"/>
    <property type="molecule type" value="Genomic_DNA"/>
</dbReference>
<proteinExistence type="predicted"/>
<evidence type="ECO:0000313" key="1">
    <source>
        <dbReference type="EMBL" id="KAJ2790309.1"/>
    </source>
</evidence>